<feature type="region of interest" description="Disordered" evidence="1">
    <location>
        <begin position="185"/>
        <end position="215"/>
    </location>
</feature>
<gene>
    <name evidence="2" type="ORF">TIFTF001_032820</name>
</gene>
<protein>
    <submittedName>
        <fullName evidence="2">Uncharacterized protein</fullName>
    </submittedName>
</protein>
<dbReference type="Proteomes" id="UP001187192">
    <property type="component" value="Unassembled WGS sequence"/>
</dbReference>
<comment type="caution">
    <text evidence="2">The sequence shown here is derived from an EMBL/GenBank/DDBJ whole genome shotgun (WGS) entry which is preliminary data.</text>
</comment>
<proteinExistence type="predicted"/>
<dbReference type="EMBL" id="BTGU01000158">
    <property type="protein sequence ID" value="GMN63743.1"/>
    <property type="molecule type" value="Genomic_DNA"/>
</dbReference>
<accession>A0AA88DXX5</accession>
<dbReference type="AlphaFoldDB" id="A0AA88DXX5"/>
<name>A0AA88DXX5_FICCA</name>
<feature type="compositionally biased region" description="Polar residues" evidence="1">
    <location>
        <begin position="189"/>
        <end position="208"/>
    </location>
</feature>
<evidence type="ECO:0000313" key="2">
    <source>
        <dbReference type="EMBL" id="GMN63743.1"/>
    </source>
</evidence>
<organism evidence="2 3">
    <name type="scientific">Ficus carica</name>
    <name type="common">Common fig</name>
    <dbReference type="NCBI Taxonomy" id="3494"/>
    <lineage>
        <taxon>Eukaryota</taxon>
        <taxon>Viridiplantae</taxon>
        <taxon>Streptophyta</taxon>
        <taxon>Embryophyta</taxon>
        <taxon>Tracheophyta</taxon>
        <taxon>Spermatophyta</taxon>
        <taxon>Magnoliopsida</taxon>
        <taxon>eudicotyledons</taxon>
        <taxon>Gunneridae</taxon>
        <taxon>Pentapetalae</taxon>
        <taxon>rosids</taxon>
        <taxon>fabids</taxon>
        <taxon>Rosales</taxon>
        <taxon>Moraceae</taxon>
        <taxon>Ficeae</taxon>
        <taxon>Ficus</taxon>
    </lineage>
</organism>
<sequence>MPCWQNIAPGKTLLEGKELPQKNATETALVSISLSLSRPRRTPSSPLSDSGRREDCWSSFGHVDIYFLNIYQLFVVSWWLFSVTVGQRFGCRRRHWSAAEDLPATTPLPDNSQRSSRNLLELYCTSFHRPLEIFARMQENRSRSGFGHNCRSRPFGLVTWWRSATGRSLDLLPVRSLDLLRPSRDFSSVQSAPGSTSGESRSPPSATMVTWRRSNRNSWPRGDHFSSHDRCRRDVASCVGSPQPIEIEKSPPFRSRWLRSQGIIANAVVLSSPSFCPGGRKKSPERSRCTL</sequence>
<evidence type="ECO:0000256" key="1">
    <source>
        <dbReference type="SAM" id="MobiDB-lite"/>
    </source>
</evidence>
<reference evidence="2" key="1">
    <citation type="submission" date="2023-07" db="EMBL/GenBank/DDBJ databases">
        <title>draft genome sequence of fig (Ficus carica).</title>
        <authorList>
            <person name="Takahashi T."/>
            <person name="Nishimura K."/>
        </authorList>
    </citation>
    <scope>NUCLEOTIDE SEQUENCE</scope>
</reference>
<keyword evidence="3" id="KW-1185">Reference proteome</keyword>
<evidence type="ECO:0000313" key="3">
    <source>
        <dbReference type="Proteomes" id="UP001187192"/>
    </source>
</evidence>